<evidence type="ECO:0000256" key="7">
    <source>
        <dbReference type="RuleBase" id="RU003346"/>
    </source>
</evidence>
<dbReference type="PANTHER" id="PTHR48022">
    <property type="entry name" value="PLASTIDIC GLUCOSE TRANSPORTER 4"/>
    <property type="match status" value="1"/>
</dbReference>
<feature type="transmembrane region" description="Helical" evidence="9">
    <location>
        <begin position="12"/>
        <end position="30"/>
    </location>
</feature>
<evidence type="ECO:0000313" key="12">
    <source>
        <dbReference type="Proteomes" id="UP000799537"/>
    </source>
</evidence>
<accession>A0A6A6CQD9</accession>
<dbReference type="GO" id="GO:0005351">
    <property type="term" value="F:carbohydrate:proton symporter activity"/>
    <property type="evidence" value="ECO:0007669"/>
    <property type="project" value="TreeGrafter"/>
</dbReference>
<comment type="similarity">
    <text evidence="2 7">Belongs to the major facilitator superfamily. Sugar transporter (TC 2.A.1.1) family.</text>
</comment>
<dbReference type="InterPro" id="IPR005828">
    <property type="entry name" value="MFS_sugar_transport-like"/>
</dbReference>
<proteinExistence type="inferred from homology"/>
<dbReference type="GeneID" id="54563770"/>
<feature type="transmembrane region" description="Helical" evidence="9">
    <location>
        <begin position="319"/>
        <end position="340"/>
    </location>
</feature>
<dbReference type="Gene3D" id="1.20.1250.20">
    <property type="entry name" value="MFS general substrate transporter like domains"/>
    <property type="match status" value="1"/>
</dbReference>
<dbReference type="Pfam" id="PF00083">
    <property type="entry name" value="Sugar_tr"/>
    <property type="match status" value="1"/>
</dbReference>
<protein>
    <recommendedName>
        <fullName evidence="10">Major facilitator superfamily (MFS) profile domain-containing protein</fullName>
    </recommendedName>
</protein>
<dbReference type="NCBIfam" id="TIGR00879">
    <property type="entry name" value="SP"/>
    <property type="match status" value="1"/>
</dbReference>
<keyword evidence="4 9" id="KW-0812">Transmembrane</keyword>
<dbReference type="GO" id="GO:0015793">
    <property type="term" value="P:glycerol transmembrane transport"/>
    <property type="evidence" value="ECO:0007669"/>
    <property type="project" value="TreeGrafter"/>
</dbReference>
<dbReference type="OrthoDB" id="6133115at2759"/>
<evidence type="ECO:0000256" key="5">
    <source>
        <dbReference type="ARBA" id="ARBA00022989"/>
    </source>
</evidence>
<evidence type="ECO:0000256" key="6">
    <source>
        <dbReference type="ARBA" id="ARBA00023136"/>
    </source>
</evidence>
<keyword evidence="3 7" id="KW-0813">Transport</keyword>
<dbReference type="AlphaFoldDB" id="A0A6A6CQD9"/>
<dbReference type="InterPro" id="IPR003663">
    <property type="entry name" value="Sugar/inositol_transpt"/>
</dbReference>
<dbReference type="PROSITE" id="PS00216">
    <property type="entry name" value="SUGAR_TRANSPORT_1"/>
    <property type="match status" value="1"/>
</dbReference>
<dbReference type="PANTHER" id="PTHR48022:SF55">
    <property type="entry name" value="SUGAR TRANSPORTER STL1"/>
    <property type="match status" value="1"/>
</dbReference>
<feature type="compositionally biased region" description="Basic and acidic residues" evidence="8">
    <location>
        <begin position="532"/>
        <end position="541"/>
    </location>
</feature>
<feature type="domain" description="Major facilitator superfamily (MFS) profile" evidence="10">
    <location>
        <begin position="17"/>
        <end position="466"/>
    </location>
</feature>
<evidence type="ECO:0000259" key="10">
    <source>
        <dbReference type="PROSITE" id="PS50850"/>
    </source>
</evidence>
<dbReference type="PROSITE" id="PS50850">
    <property type="entry name" value="MFS"/>
    <property type="match status" value="1"/>
</dbReference>
<feature type="transmembrane region" description="Helical" evidence="9">
    <location>
        <begin position="380"/>
        <end position="400"/>
    </location>
</feature>
<comment type="subcellular location">
    <subcellularLocation>
        <location evidence="1">Membrane</location>
        <topology evidence="1">Multi-pass membrane protein</topology>
    </subcellularLocation>
</comment>
<dbReference type="InterPro" id="IPR005829">
    <property type="entry name" value="Sugar_transporter_CS"/>
</dbReference>
<organism evidence="11 12">
    <name type="scientific">Zasmidium cellare ATCC 36951</name>
    <dbReference type="NCBI Taxonomy" id="1080233"/>
    <lineage>
        <taxon>Eukaryota</taxon>
        <taxon>Fungi</taxon>
        <taxon>Dikarya</taxon>
        <taxon>Ascomycota</taxon>
        <taxon>Pezizomycotina</taxon>
        <taxon>Dothideomycetes</taxon>
        <taxon>Dothideomycetidae</taxon>
        <taxon>Mycosphaerellales</taxon>
        <taxon>Mycosphaerellaceae</taxon>
        <taxon>Zasmidium</taxon>
    </lineage>
</organism>
<gene>
    <name evidence="11" type="ORF">M409DRAFT_36077</name>
</gene>
<feature type="transmembrane region" description="Helical" evidence="9">
    <location>
        <begin position="191"/>
        <end position="213"/>
    </location>
</feature>
<feature type="transmembrane region" description="Helical" evidence="9">
    <location>
        <begin position="412"/>
        <end position="435"/>
    </location>
</feature>
<feature type="transmembrane region" description="Helical" evidence="9">
    <location>
        <begin position="67"/>
        <end position="90"/>
    </location>
</feature>
<feature type="transmembrane region" description="Helical" evidence="9">
    <location>
        <begin position="128"/>
        <end position="148"/>
    </location>
</feature>
<feature type="transmembrane region" description="Helical" evidence="9">
    <location>
        <begin position="99"/>
        <end position="122"/>
    </location>
</feature>
<evidence type="ECO:0000313" key="11">
    <source>
        <dbReference type="EMBL" id="KAF2169507.1"/>
    </source>
</evidence>
<dbReference type="GO" id="GO:0016020">
    <property type="term" value="C:membrane"/>
    <property type="evidence" value="ECO:0007669"/>
    <property type="project" value="UniProtKB-SubCell"/>
</dbReference>
<keyword evidence="5 9" id="KW-1133">Transmembrane helix</keyword>
<reference evidence="11" key="1">
    <citation type="journal article" date="2020" name="Stud. Mycol.">
        <title>101 Dothideomycetes genomes: a test case for predicting lifestyles and emergence of pathogens.</title>
        <authorList>
            <person name="Haridas S."/>
            <person name="Albert R."/>
            <person name="Binder M."/>
            <person name="Bloem J."/>
            <person name="Labutti K."/>
            <person name="Salamov A."/>
            <person name="Andreopoulos B."/>
            <person name="Baker S."/>
            <person name="Barry K."/>
            <person name="Bills G."/>
            <person name="Bluhm B."/>
            <person name="Cannon C."/>
            <person name="Castanera R."/>
            <person name="Culley D."/>
            <person name="Daum C."/>
            <person name="Ezra D."/>
            <person name="Gonzalez J."/>
            <person name="Henrissat B."/>
            <person name="Kuo A."/>
            <person name="Liang C."/>
            <person name="Lipzen A."/>
            <person name="Lutzoni F."/>
            <person name="Magnuson J."/>
            <person name="Mondo S."/>
            <person name="Nolan M."/>
            <person name="Ohm R."/>
            <person name="Pangilinan J."/>
            <person name="Park H.-J."/>
            <person name="Ramirez L."/>
            <person name="Alfaro M."/>
            <person name="Sun H."/>
            <person name="Tritt A."/>
            <person name="Yoshinaga Y."/>
            <person name="Zwiers L.-H."/>
            <person name="Turgeon B."/>
            <person name="Goodwin S."/>
            <person name="Spatafora J."/>
            <person name="Crous P."/>
            <person name="Grigoriev I."/>
        </authorList>
    </citation>
    <scope>NUCLEOTIDE SEQUENCE</scope>
    <source>
        <strain evidence="11">ATCC 36951</strain>
    </source>
</reference>
<feature type="transmembrane region" description="Helical" evidence="9">
    <location>
        <begin position="289"/>
        <end position="307"/>
    </location>
</feature>
<evidence type="ECO:0000256" key="3">
    <source>
        <dbReference type="ARBA" id="ARBA00022448"/>
    </source>
</evidence>
<evidence type="ECO:0000256" key="1">
    <source>
        <dbReference type="ARBA" id="ARBA00004141"/>
    </source>
</evidence>
<dbReference type="SUPFAM" id="SSF103473">
    <property type="entry name" value="MFS general substrate transporter"/>
    <property type="match status" value="1"/>
</dbReference>
<feature type="region of interest" description="Disordered" evidence="8">
    <location>
        <begin position="522"/>
        <end position="541"/>
    </location>
</feature>
<dbReference type="InterPro" id="IPR036259">
    <property type="entry name" value="MFS_trans_sf"/>
</dbReference>
<evidence type="ECO:0000256" key="2">
    <source>
        <dbReference type="ARBA" id="ARBA00010992"/>
    </source>
</evidence>
<feature type="transmembrane region" description="Helical" evidence="9">
    <location>
        <begin position="441"/>
        <end position="462"/>
    </location>
</feature>
<evidence type="ECO:0000256" key="4">
    <source>
        <dbReference type="ARBA" id="ARBA00022692"/>
    </source>
</evidence>
<evidence type="ECO:0000256" key="8">
    <source>
        <dbReference type="SAM" id="MobiDB-lite"/>
    </source>
</evidence>
<dbReference type="EMBL" id="ML993587">
    <property type="protein sequence ID" value="KAF2169507.1"/>
    <property type="molecule type" value="Genomic_DNA"/>
</dbReference>
<feature type="transmembrane region" description="Helical" evidence="9">
    <location>
        <begin position="347"/>
        <end position="368"/>
    </location>
</feature>
<dbReference type="PRINTS" id="PR00171">
    <property type="entry name" value="SUGRTRNSPORT"/>
</dbReference>
<dbReference type="FunFam" id="1.20.1250.20:FF:000061">
    <property type="entry name" value="MFS sugar transporter"/>
    <property type="match status" value="1"/>
</dbReference>
<name>A0A6A6CQD9_ZASCE</name>
<keyword evidence="6 9" id="KW-0472">Membrane</keyword>
<dbReference type="Proteomes" id="UP000799537">
    <property type="component" value="Unassembled WGS sequence"/>
</dbReference>
<dbReference type="InterPro" id="IPR020846">
    <property type="entry name" value="MFS_dom"/>
</dbReference>
<feature type="transmembrane region" description="Helical" evidence="9">
    <location>
        <begin position="160"/>
        <end position="179"/>
    </location>
</feature>
<evidence type="ECO:0000256" key="9">
    <source>
        <dbReference type="SAM" id="Phobius"/>
    </source>
</evidence>
<dbReference type="InterPro" id="IPR050360">
    <property type="entry name" value="MFS_Sugar_Transporters"/>
</dbReference>
<sequence length="541" mass="59130">MWASTAGLTGQRLRTAITITSVMGFSLFGYDQGLMSGLISGQEFNSEFPATAIPDGSSPSYQQHVSVIRGAVTACYEIGCFFGAIFTLAVGEKIGRTRLCLAGGIILIVGAIISTACFKGNWAMGQFIVGRVISGIGNGMNTATIPVWQSETSQAKNRGLLVCLEGAVIAVGTFVAYWIDFGLSYVDSSVQWRFPVAFQIVFAVIMCIGMSVLPESPRWLVKKGYEVEACKVLAALHDTNEDDERVLTDLNLIKADVKSSGNSNGFSYLFTTGKTQEFQRMLIGSSTQFFQQFTGCNAAIYYSTLLFEQTIGLGHRLSLVLGGVFATVYALFTIPSFFMIEKVGRRKLFLVGFLGQGLSFIITMACLIDPTTENAKGAAVGIYLFIAFFAFTILPLPWIYPPEINPLRTRTAAAAASTCTNWICNFAVVMFTPVFADASPWGMYLFFALVNMLAIPVAWFFYPETAGRHLEEIDLIFAKAHAEKKWAFTVANEMPRLDYQEMKTMAHTLGIREVGEDYVEEGDAEGYNEKGGSSDDEKVAA</sequence>
<dbReference type="RefSeq" id="XP_033670396.1">
    <property type="nucleotide sequence ID" value="XM_033810498.1"/>
</dbReference>
<keyword evidence="12" id="KW-1185">Reference proteome</keyword>